<dbReference type="GO" id="GO:0006744">
    <property type="term" value="P:ubiquinone biosynthetic process"/>
    <property type="evidence" value="ECO:0007669"/>
    <property type="project" value="UniProtKB-KW"/>
</dbReference>
<accession>A0A448U9W6</accession>
<dbReference type="GO" id="GO:0008813">
    <property type="term" value="F:chorismate lyase activity"/>
    <property type="evidence" value="ECO:0007669"/>
    <property type="project" value="InterPro"/>
</dbReference>
<gene>
    <name evidence="5" type="ORF">NCTC12227_00391</name>
</gene>
<dbReference type="InterPro" id="IPR028978">
    <property type="entry name" value="Chorismate_lyase_/UTRA_dom_sf"/>
</dbReference>
<dbReference type="PANTHER" id="PTHR38683:SF1">
    <property type="entry name" value="CHORISMATE PYRUVATE-LYASE"/>
    <property type="match status" value="1"/>
</dbReference>
<keyword evidence="3" id="KW-0456">Lyase</keyword>
<evidence type="ECO:0000256" key="2">
    <source>
        <dbReference type="ARBA" id="ARBA00022688"/>
    </source>
</evidence>
<dbReference type="InterPro" id="IPR007440">
    <property type="entry name" value="Chorismate--pyruvate_lyase"/>
</dbReference>
<dbReference type="Pfam" id="PF04345">
    <property type="entry name" value="Chor_lyase"/>
    <property type="match status" value="1"/>
</dbReference>
<keyword evidence="2" id="KW-0831">Ubiquinone biosynthesis</keyword>
<name>A0A448U9W6_9NEIS</name>
<sequence length="165" mass="18257">MWQDKLPEHNLPAGADGIMQAQSLTVALRSLGHAFSVRLLHLGSSGFDDLFSDGLDKNEASEWFARDVLLCLDDTPVVWARSLCAASASEWRNLLDCGTRPLGERLFDGSLPLIRSPFEYAFLKDACVLSGFDGEAVLARRSLFDWHGKKLGLAECFLPNLKNFV</sequence>
<dbReference type="KEGG" id="nani:NCTC12227_00391"/>
<organism evidence="5 6">
    <name type="scientific">Neisseria animaloris</name>
    <dbReference type="NCBI Taxonomy" id="326522"/>
    <lineage>
        <taxon>Bacteria</taxon>
        <taxon>Pseudomonadati</taxon>
        <taxon>Pseudomonadota</taxon>
        <taxon>Betaproteobacteria</taxon>
        <taxon>Neisseriales</taxon>
        <taxon>Neisseriaceae</taxon>
        <taxon>Neisseria</taxon>
    </lineage>
</organism>
<keyword evidence="4" id="KW-0670">Pyruvate</keyword>
<evidence type="ECO:0000256" key="1">
    <source>
        <dbReference type="ARBA" id="ARBA00022490"/>
    </source>
</evidence>
<keyword evidence="6" id="KW-1185">Reference proteome</keyword>
<dbReference type="Proteomes" id="UP000268229">
    <property type="component" value="Chromosome"/>
</dbReference>
<evidence type="ECO:0000313" key="6">
    <source>
        <dbReference type="Proteomes" id="UP000268229"/>
    </source>
</evidence>
<keyword evidence="1" id="KW-0963">Cytoplasm</keyword>
<dbReference type="PANTHER" id="PTHR38683">
    <property type="entry name" value="CHORISMATE PYRUVATE-LYASE"/>
    <property type="match status" value="1"/>
</dbReference>
<dbReference type="AlphaFoldDB" id="A0A448U9W6"/>
<evidence type="ECO:0000256" key="3">
    <source>
        <dbReference type="ARBA" id="ARBA00023239"/>
    </source>
</evidence>
<reference evidence="5 6" key="1">
    <citation type="submission" date="2018-12" db="EMBL/GenBank/DDBJ databases">
        <authorList>
            <consortium name="Pathogen Informatics"/>
        </authorList>
    </citation>
    <scope>NUCLEOTIDE SEQUENCE [LARGE SCALE GENOMIC DNA]</scope>
    <source>
        <strain evidence="5 6">NCTC12227</strain>
    </source>
</reference>
<dbReference type="SUPFAM" id="SSF64288">
    <property type="entry name" value="Chorismate lyase-like"/>
    <property type="match status" value="1"/>
</dbReference>
<proteinExistence type="predicted"/>
<evidence type="ECO:0000256" key="4">
    <source>
        <dbReference type="ARBA" id="ARBA00023317"/>
    </source>
</evidence>
<protein>
    <submittedName>
        <fullName evidence="5">Putative 4-hydroxybenzoate synthetase</fullName>
    </submittedName>
</protein>
<dbReference type="Gene3D" id="3.40.1410.10">
    <property type="entry name" value="Chorismate lyase-like"/>
    <property type="match status" value="1"/>
</dbReference>
<dbReference type="GO" id="GO:0005829">
    <property type="term" value="C:cytosol"/>
    <property type="evidence" value="ECO:0007669"/>
    <property type="project" value="TreeGrafter"/>
</dbReference>
<dbReference type="STRING" id="326522.BWD08_01700"/>
<evidence type="ECO:0000313" key="5">
    <source>
        <dbReference type="EMBL" id="VEJ20681.1"/>
    </source>
</evidence>
<dbReference type="EMBL" id="LR134516">
    <property type="protein sequence ID" value="VEJ20681.1"/>
    <property type="molecule type" value="Genomic_DNA"/>
</dbReference>